<keyword evidence="3" id="KW-0498">Mitosis</keyword>
<proteinExistence type="predicted"/>
<evidence type="ECO:0000256" key="1">
    <source>
        <dbReference type="ARBA" id="ARBA00004123"/>
    </source>
</evidence>
<name>A0A8J5V130_9HYME</name>
<evidence type="ECO:0000256" key="6">
    <source>
        <dbReference type="SAM" id="MobiDB-lite"/>
    </source>
</evidence>
<evidence type="ECO:0000256" key="3">
    <source>
        <dbReference type="ARBA" id="ARBA00022776"/>
    </source>
</evidence>
<dbReference type="GO" id="GO:0051301">
    <property type="term" value="P:cell division"/>
    <property type="evidence" value="ECO:0007669"/>
    <property type="project" value="UniProtKB-KW"/>
</dbReference>
<accession>A0A8J5V130</accession>
<reference evidence="8" key="1">
    <citation type="submission" date="2020-03" db="EMBL/GenBank/DDBJ databases">
        <authorList>
            <person name="Chebbi M.A."/>
            <person name="Drezen J.M."/>
        </authorList>
    </citation>
    <scope>NUCLEOTIDE SEQUENCE</scope>
    <source>
        <tissue evidence="8">Whole body</tissue>
    </source>
</reference>
<dbReference type="InterPro" id="IPR026971">
    <property type="entry name" value="CND1/NCAPD3"/>
</dbReference>
<dbReference type="GO" id="GO:0005634">
    <property type="term" value="C:nucleus"/>
    <property type="evidence" value="ECO:0007669"/>
    <property type="project" value="UniProtKB-SubCell"/>
</dbReference>
<evidence type="ECO:0000259" key="7">
    <source>
        <dbReference type="Pfam" id="PF12717"/>
    </source>
</evidence>
<organism evidence="8 9">
    <name type="scientific">Cotesia typhae</name>
    <dbReference type="NCBI Taxonomy" id="2053667"/>
    <lineage>
        <taxon>Eukaryota</taxon>
        <taxon>Metazoa</taxon>
        <taxon>Ecdysozoa</taxon>
        <taxon>Arthropoda</taxon>
        <taxon>Hexapoda</taxon>
        <taxon>Insecta</taxon>
        <taxon>Pterygota</taxon>
        <taxon>Neoptera</taxon>
        <taxon>Endopterygota</taxon>
        <taxon>Hymenoptera</taxon>
        <taxon>Apocrita</taxon>
        <taxon>Ichneumonoidea</taxon>
        <taxon>Braconidae</taxon>
        <taxon>Microgastrinae</taxon>
        <taxon>Cotesia</taxon>
    </lineage>
</organism>
<dbReference type="EMBL" id="JAAOIC020000019">
    <property type="protein sequence ID" value="KAG8041146.1"/>
    <property type="molecule type" value="Genomic_DNA"/>
</dbReference>
<dbReference type="Proteomes" id="UP000729913">
    <property type="component" value="Unassembled WGS sequence"/>
</dbReference>
<dbReference type="GO" id="GO:0010032">
    <property type="term" value="P:meiotic chromosome condensation"/>
    <property type="evidence" value="ECO:0007669"/>
    <property type="project" value="TreeGrafter"/>
</dbReference>
<dbReference type="PANTHER" id="PTHR14222">
    <property type="entry name" value="CONDENSIN"/>
    <property type="match status" value="1"/>
</dbReference>
<evidence type="ECO:0000313" key="9">
    <source>
        <dbReference type="Proteomes" id="UP000729913"/>
    </source>
</evidence>
<dbReference type="GO" id="GO:0000796">
    <property type="term" value="C:condensin complex"/>
    <property type="evidence" value="ECO:0007669"/>
    <property type="project" value="TreeGrafter"/>
</dbReference>
<evidence type="ECO:0000256" key="4">
    <source>
        <dbReference type="ARBA" id="ARBA00023242"/>
    </source>
</evidence>
<dbReference type="GO" id="GO:0000779">
    <property type="term" value="C:condensed chromosome, centromeric region"/>
    <property type="evidence" value="ECO:0007669"/>
    <property type="project" value="TreeGrafter"/>
</dbReference>
<keyword evidence="4" id="KW-0539">Nucleus</keyword>
<comment type="caution">
    <text evidence="8">The sequence shown here is derived from an EMBL/GenBank/DDBJ whole genome shotgun (WGS) entry which is preliminary data.</text>
</comment>
<reference evidence="8" key="2">
    <citation type="submission" date="2021-04" db="EMBL/GenBank/DDBJ databases">
        <title>Genome-wide patterns of bracovirus chromosomal integration into multiple host tissues during parasitism.</title>
        <authorList>
            <person name="Chebbi M.A.C."/>
        </authorList>
    </citation>
    <scope>NUCLEOTIDE SEQUENCE</scope>
    <source>
        <tissue evidence="8">Whole body</tissue>
    </source>
</reference>
<keyword evidence="2" id="KW-0132">Cell division</keyword>
<dbReference type="AlphaFoldDB" id="A0A8J5V130"/>
<sequence>MEPLRIFEKFKLDILDKFWTESVWNNQFIIIDKIPGDYALFAESEDMEILLKDTSIVLKTWIDCNKNSNSPSDLSEVSWQTLCALNVDPKALLALLGYLIKTGQGMKADEDSRQACLHATSLYLTLLAIPGSSAYQIFHENLYYSVVKSLELSQHLMPAVKKSVKNLDLESLYIQDEEPSSLLQTEKITLTKSLNVIMYNMILMLNSWHMRDYVRSLEQTVDSLIEVTKLGTEVSDFKSPKKVSEGSVVSLVHNAYAALGQLCDPRHGHVEVTIKLIAKNILPHMLYNYTSIPLRSLTVVRDTTIYFLKTLLLKHQKNAETGVMILIQHLMVTCPERLETRQKQASVIVKLINICCNTLYAKIIKDLVLFAHNNKIPCRIFAQEIIGKFLLDPMKDEQNSERAAATNKYKCILFGTVLSRCTDVSSMVRGRAMATLVEYTDTSNNPFVINLFSFSESERQLPTLETLLEAFDSDTVDSLLPDVNNFISMLKIRAEDERALVRRSSMQIFQNAVLNAPDLLDTVVPVVSEHCRDPAMIVRKFAIQVLTTLLESYPNHETLYKVWVKAVVPQVFDIEVKVQEKVLETMEALIIERIDKLKKNDNLPWKIIDELTVMKMRKHLTRACDAWLHSEIITNSTIRKIQSYINTEHNIAAWTFLSAIVENQTIPGMREYFENYQEILKGQGFFEFLAMEVLRCCWPTFDSNFLKKLSEDIYQSLKKATINPVLISISMDILYGVLKHLNSADTQIESRMIDLMQSSEKIIELIMNQDVKHTPVDINNYTKAICTLGHASLFSTNTIGLSSLRTLQGMLIEWERMPLSLRNARELQATAIVALGQQAMREEKIAHEMMPIFGQLLSAGVNFDAHINQRDADADAAVRVNAAKALADVCTRFTALVEPYLPDMCVSMKGDNKTVREAIVVIFIQLLVEDYIKVKGSFFFHILTMLSDPDDTIREMTVFLIKERLLVKNKTLISQQFLEGIFHYNDYELDEKYLERKMGSAERKALTLAGNCNSNSSKRRIIYDFMLEHLDPPGKLKLLVRLTTQVLHRALSDKINVNDEKGRCVLQDTFYIIASDHLQPSSCTSKHNDDDADDTTVTSSSNTGASHPGNVIADGIKKHGLNHLLPTMMKLKIKLKKINGKSKLVENISKSIARIGTEFNKEQLSSLYNEWPEIEKEIEFDIRRYGKKGGDESSDQEFTSQTGEAVHPLLDNNRIPRIVIEKLTSLSCNDEETENLIGDEAVEATKNKNTTVVAITNLEDRSKVSSPKKRDNKYRRI</sequence>
<comment type="subcellular location">
    <subcellularLocation>
        <location evidence="1">Nucleus</location>
    </subcellularLocation>
</comment>
<evidence type="ECO:0000256" key="5">
    <source>
        <dbReference type="ARBA" id="ARBA00023306"/>
    </source>
</evidence>
<dbReference type="GO" id="GO:0042393">
    <property type="term" value="F:histone binding"/>
    <property type="evidence" value="ECO:0007669"/>
    <property type="project" value="TreeGrafter"/>
</dbReference>
<keyword evidence="5" id="KW-0131">Cell cycle</keyword>
<gene>
    <name evidence="8" type="ORF">G9C98_002134</name>
</gene>
<feature type="region of interest" description="Disordered" evidence="6">
    <location>
        <begin position="1082"/>
        <end position="1111"/>
    </location>
</feature>
<dbReference type="PANTHER" id="PTHR14222:SF1">
    <property type="entry name" value="CONDENSIN-2 COMPLEX SUBUNIT D3"/>
    <property type="match status" value="1"/>
</dbReference>
<evidence type="ECO:0000256" key="2">
    <source>
        <dbReference type="ARBA" id="ARBA00022618"/>
    </source>
</evidence>
<protein>
    <recommendedName>
        <fullName evidence="7">Condensin complex subunit 1 C-terminal domain-containing protein</fullName>
    </recommendedName>
</protein>
<keyword evidence="9" id="KW-1185">Reference proteome</keyword>
<dbReference type="Pfam" id="PF12717">
    <property type="entry name" value="Cnd1"/>
    <property type="match status" value="1"/>
</dbReference>
<feature type="domain" description="Condensin complex subunit 1 C-terminal" evidence="7">
    <location>
        <begin position="878"/>
        <end position="1049"/>
    </location>
</feature>
<dbReference type="GO" id="GO:0007076">
    <property type="term" value="P:mitotic chromosome condensation"/>
    <property type="evidence" value="ECO:0007669"/>
    <property type="project" value="InterPro"/>
</dbReference>
<evidence type="ECO:0000313" key="8">
    <source>
        <dbReference type="EMBL" id="KAG8041146.1"/>
    </source>
</evidence>
<dbReference type="InterPro" id="IPR032682">
    <property type="entry name" value="Cnd1_C"/>
</dbReference>
<dbReference type="OrthoDB" id="10263978at2759"/>